<feature type="region of interest" description="Disordered" evidence="1">
    <location>
        <begin position="33"/>
        <end position="59"/>
    </location>
</feature>
<reference evidence="2" key="2">
    <citation type="submission" date="2015-06" db="UniProtKB">
        <authorList>
            <consortium name="EnsemblPlants"/>
        </authorList>
    </citation>
    <scope>IDENTIFICATION</scope>
</reference>
<name>A0A0E0R9B9_ORYRU</name>
<organism evidence="2 3">
    <name type="scientific">Oryza rufipogon</name>
    <name type="common">Brownbeard rice</name>
    <name type="synonym">Asian wild rice</name>
    <dbReference type="NCBI Taxonomy" id="4529"/>
    <lineage>
        <taxon>Eukaryota</taxon>
        <taxon>Viridiplantae</taxon>
        <taxon>Streptophyta</taxon>
        <taxon>Embryophyta</taxon>
        <taxon>Tracheophyta</taxon>
        <taxon>Spermatophyta</taxon>
        <taxon>Magnoliopsida</taxon>
        <taxon>Liliopsida</taxon>
        <taxon>Poales</taxon>
        <taxon>Poaceae</taxon>
        <taxon>BOP clade</taxon>
        <taxon>Oryzoideae</taxon>
        <taxon>Oryzeae</taxon>
        <taxon>Oryzinae</taxon>
        <taxon>Oryza</taxon>
    </lineage>
</organism>
<dbReference type="STRING" id="4529.A0A0E0R9B9"/>
<evidence type="ECO:0008006" key="4">
    <source>
        <dbReference type="Google" id="ProtNLM"/>
    </source>
</evidence>
<protein>
    <recommendedName>
        <fullName evidence="4">Transposase MuDR plant domain-containing protein</fullName>
    </recommendedName>
</protein>
<dbReference type="HOGENOM" id="CLU_951179_0_0_1"/>
<evidence type="ECO:0000256" key="1">
    <source>
        <dbReference type="SAM" id="MobiDB-lite"/>
    </source>
</evidence>
<evidence type="ECO:0000313" key="3">
    <source>
        <dbReference type="Proteomes" id="UP000008022"/>
    </source>
</evidence>
<feature type="compositionally biased region" description="Acidic residues" evidence="1">
    <location>
        <begin position="39"/>
        <end position="58"/>
    </location>
</feature>
<dbReference type="AlphaFoldDB" id="A0A0E0R9B9"/>
<dbReference type="EnsemblPlants" id="ORUFI11G16980.1">
    <property type="protein sequence ID" value="ORUFI11G16980.1"/>
    <property type="gene ID" value="ORUFI11G16980"/>
</dbReference>
<dbReference type="Proteomes" id="UP000008022">
    <property type="component" value="Unassembled WGS sequence"/>
</dbReference>
<evidence type="ECO:0000313" key="2">
    <source>
        <dbReference type="EnsemblPlants" id="ORUFI11G16980.1"/>
    </source>
</evidence>
<sequence length="293" mass="33455">MAQVFCWSQDNVVSKTQPTIDDDNTAEDTYVGEDRFGLDDDNEQDCDGALDNSLDDEPPEPRVVHSVNAFPFMRASGQNPIKAFSDISILRETTADESFFGRKNQFSNPLAEGKSFDSKKHLQIAIDKDEQEKLEKVFQCKDGGYRWGIMTSNGSESLNNVFKFSRRLPVAAIVEETFSKCLEWFVERRRNAVNLLNNGKQWSQRVDKLLVKRGNKAGHMNVISYGDEVGIYEVKVDNELVPMQQGNHEVYTWRDFKYKLSSSMIANVIRDALRDDLELSIKNVRCNVEQNTC</sequence>
<accession>A0A0E0R9B9</accession>
<dbReference type="Gramene" id="ORUFI11G16980.1">
    <property type="protein sequence ID" value="ORUFI11G16980.1"/>
    <property type="gene ID" value="ORUFI11G16980"/>
</dbReference>
<reference evidence="3" key="1">
    <citation type="submission" date="2013-06" db="EMBL/GenBank/DDBJ databases">
        <authorList>
            <person name="Zhao Q."/>
        </authorList>
    </citation>
    <scope>NUCLEOTIDE SEQUENCE</scope>
    <source>
        <strain evidence="3">cv. W1943</strain>
    </source>
</reference>
<proteinExistence type="predicted"/>
<keyword evidence="3" id="KW-1185">Reference proteome</keyword>